<dbReference type="Gene3D" id="3.40.50.300">
    <property type="entry name" value="P-loop containing nucleotide triphosphate hydrolases"/>
    <property type="match status" value="1"/>
</dbReference>
<comment type="caution">
    <text evidence="1">The sequence shown here is derived from an EMBL/GenBank/DDBJ whole genome shotgun (WGS) entry which is preliminary data.</text>
</comment>
<dbReference type="SUPFAM" id="SSF52540">
    <property type="entry name" value="P-loop containing nucleoside triphosphate hydrolases"/>
    <property type="match status" value="1"/>
</dbReference>
<organism evidence="1 2">
    <name type="scientific">Rhodococcoides kyotonense</name>
    <dbReference type="NCBI Taxonomy" id="398843"/>
    <lineage>
        <taxon>Bacteria</taxon>
        <taxon>Bacillati</taxon>
        <taxon>Actinomycetota</taxon>
        <taxon>Actinomycetes</taxon>
        <taxon>Mycobacteriales</taxon>
        <taxon>Nocardiaceae</taxon>
        <taxon>Rhodococcoides</taxon>
    </lineage>
</organism>
<evidence type="ECO:0000313" key="2">
    <source>
        <dbReference type="Proteomes" id="UP000077519"/>
    </source>
</evidence>
<name>A0A177Y7Q7_9NOCA</name>
<dbReference type="PANTHER" id="PTHR37816">
    <property type="entry name" value="YALI0E33011P"/>
    <property type="match status" value="1"/>
</dbReference>
<evidence type="ECO:0000313" key="1">
    <source>
        <dbReference type="EMBL" id="OAK51239.1"/>
    </source>
</evidence>
<dbReference type="PANTHER" id="PTHR37816:SF1">
    <property type="entry name" value="TOXIN"/>
    <property type="match status" value="1"/>
</dbReference>
<dbReference type="InterPro" id="IPR052922">
    <property type="entry name" value="Cytidylate_Kinase-2"/>
</dbReference>
<gene>
    <name evidence="1" type="ORF">A3K89_13610</name>
</gene>
<sequence length="187" mass="21143">MILGPADTLTGRPSRVIVAGTSGSGKTTLASRIALVLGTEHIEIDGLFHGPGWTPRPSFEADVDEFSSRPSWVTEWQYASVRDKLADRADLLVWLDLPRTTVMRQVSQRTIGRRLRREVLWNGNIEPPLRSIFREEDHIIRWAWRTHSLTGERVLAVAERRPELSIVQLQSRADVEQWVTGALAEVT</sequence>
<accession>A0A177Y7Q7</accession>
<protein>
    <submittedName>
        <fullName evidence="1">AAA family ATPase</fullName>
    </submittedName>
</protein>
<proteinExistence type="predicted"/>
<keyword evidence="2" id="KW-1185">Reference proteome</keyword>
<dbReference type="InterPro" id="IPR027417">
    <property type="entry name" value="P-loop_NTPase"/>
</dbReference>
<dbReference type="EMBL" id="LVHI01000040">
    <property type="protein sequence ID" value="OAK51239.1"/>
    <property type="molecule type" value="Genomic_DNA"/>
</dbReference>
<reference evidence="1 2" key="1">
    <citation type="submission" date="2016-03" db="EMBL/GenBank/DDBJ databases">
        <title>Genome sequence of Rhodococcus kyotonensis KB10.</title>
        <authorList>
            <person name="Jeong H."/>
            <person name="Hong C.E."/>
            <person name="Jo S.H."/>
            <person name="Park J.M."/>
        </authorList>
    </citation>
    <scope>NUCLEOTIDE SEQUENCE [LARGE SCALE GENOMIC DNA]</scope>
    <source>
        <strain evidence="1 2">KB10</strain>
    </source>
</reference>
<dbReference type="RefSeq" id="WP_068431915.1">
    <property type="nucleotide sequence ID" value="NZ_LVHI01000040.1"/>
</dbReference>
<dbReference type="Proteomes" id="UP000077519">
    <property type="component" value="Unassembled WGS sequence"/>
</dbReference>
<dbReference type="AlphaFoldDB" id="A0A177Y7Q7"/>